<evidence type="ECO:0000313" key="1">
    <source>
        <dbReference type="EMBL" id="KKM17404.1"/>
    </source>
</evidence>
<reference evidence="1" key="1">
    <citation type="journal article" date="2015" name="Nature">
        <title>Complex archaea that bridge the gap between prokaryotes and eukaryotes.</title>
        <authorList>
            <person name="Spang A."/>
            <person name="Saw J.H."/>
            <person name="Jorgensen S.L."/>
            <person name="Zaremba-Niedzwiedzka K."/>
            <person name="Martijn J."/>
            <person name="Lind A.E."/>
            <person name="van Eijk R."/>
            <person name="Schleper C."/>
            <person name="Guy L."/>
            <person name="Ettema T.J."/>
        </authorList>
    </citation>
    <scope>NUCLEOTIDE SEQUENCE</scope>
</reference>
<gene>
    <name evidence="1" type="ORF">LCGC14_1676200</name>
</gene>
<dbReference type="AlphaFoldDB" id="A0A0F9ICC7"/>
<accession>A0A0F9ICC7</accession>
<proteinExistence type="predicted"/>
<name>A0A0F9ICC7_9ZZZZ</name>
<protein>
    <submittedName>
        <fullName evidence="1">Uncharacterized protein</fullName>
    </submittedName>
</protein>
<comment type="caution">
    <text evidence="1">The sequence shown here is derived from an EMBL/GenBank/DDBJ whole genome shotgun (WGS) entry which is preliminary data.</text>
</comment>
<sequence length="59" mass="6677">MGESVAHTEVKKILKHYFSEQLGEGAADDIAREIKDRVAEVIGSKITSIILRTEERYED</sequence>
<organism evidence="1">
    <name type="scientific">marine sediment metagenome</name>
    <dbReference type="NCBI Taxonomy" id="412755"/>
    <lineage>
        <taxon>unclassified sequences</taxon>
        <taxon>metagenomes</taxon>
        <taxon>ecological metagenomes</taxon>
    </lineage>
</organism>
<dbReference type="EMBL" id="LAZR01014460">
    <property type="protein sequence ID" value="KKM17404.1"/>
    <property type="molecule type" value="Genomic_DNA"/>
</dbReference>